<keyword evidence="2" id="KW-1185">Reference proteome</keyword>
<reference evidence="1 2" key="1">
    <citation type="submission" date="2017-03" db="EMBL/GenBank/DDBJ databases">
        <title>Complete genome sequence of Candidatus 'Thiodictyon syntrophicum' sp. nov. strain Cad16T, a photolithoautotroph purple sulfur bacterium isolated from an alpine meromictic lake.</title>
        <authorList>
            <person name="Luedin S.M."/>
            <person name="Pothier J.F."/>
            <person name="Danza F."/>
            <person name="Storelli N."/>
            <person name="Wittwer M."/>
            <person name="Tonolla M."/>
        </authorList>
    </citation>
    <scope>NUCLEOTIDE SEQUENCE [LARGE SCALE GENOMIC DNA]</scope>
    <source>
        <strain evidence="1 2">Cad16T</strain>
    </source>
</reference>
<organism evidence="1 2">
    <name type="scientific">Candidatus Thiodictyon syntrophicum</name>
    <dbReference type="NCBI Taxonomy" id="1166950"/>
    <lineage>
        <taxon>Bacteria</taxon>
        <taxon>Pseudomonadati</taxon>
        <taxon>Pseudomonadota</taxon>
        <taxon>Gammaproteobacteria</taxon>
        <taxon>Chromatiales</taxon>
        <taxon>Chromatiaceae</taxon>
        <taxon>Thiodictyon</taxon>
    </lineage>
</organism>
<dbReference type="EMBL" id="CP020370">
    <property type="protein sequence ID" value="AUB79896.1"/>
    <property type="molecule type" value="Genomic_DNA"/>
</dbReference>
<proteinExistence type="predicted"/>
<evidence type="ECO:0000313" key="1">
    <source>
        <dbReference type="EMBL" id="AUB79896.1"/>
    </source>
</evidence>
<protein>
    <submittedName>
        <fullName evidence="1">Uncharacterized protein</fullName>
    </submittedName>
</protein>
<dbReference type="Proteomes" id="UP000232638">
    <property type="component" value="Chromosome"/>
</dbReference>
<evidence type="ECO:0000313" key="2">
    <source>
        <dbReference type="Proteomes" id="UP000232638"/>
    </source>
</evidence>
<gene>
    <name evidence="1" type="ORF">THSYN_02250</name>
</gene>
<accession>A0A2K8U2S9</accession>
<dbReference type="AlphaFoldDB" id="A0A2K8U2S9"/>
<name>A0A2K8U2S9_9GAMM</name>
<dbReference type="KEGG" id="tsy:THSYN_02250"/>
<sequence>MEALIIIPATGSAAPQCGAISQTAAASHVADRPGRTGVRRSRSVDLTADRKTSLAGWTIGGG</sequence>